<keyword evidence="2" id="KW-1185">Reference proteome</keyword>
<sequence length="120" mass="13342">MALNSPCKSRAIAAKPVGSTLKARRKTYECHVHHDIEDHDFGMDNFEFCIPSIEEVSFCVQPVYKKVIPGFRALRQATSPLAGLEPAMKGPCRSQGRYDIGCDTNAPIVLENMSIQFQIT</sequence>
<dbReference type="Proteomes" id="UP000735302">
    <property type="component" value="Unassembled WGS sequence"/>
</dbReference>
<proteinExistence type="predicted"/>
<protein>
    <submittedName>
        <fullName evidence="1">Uncharacterized protein</fullName>
    </submittedName>
</protein>
<dbReference type="EMBL" id="BLXT01006603">
    <property type="protein sequence ID" value="GFO32366.1"/>
    <property type="molecule type" value="Genomic_DNA"/>
</dbReference>
<dbReference type="AlphaFoldDB" id="A0AAV4CAP9"/>
<name>A0AAV4CAP9_9GAST</name>
<evidence type="ECO:0000313" key="2">
    <source>
        <dbReference type="Proteomes" id="UP000735302"/>
    </source>
</evidence>
<organism evidence="1 2">
    <name type="scientific">Plakobranchus ocellatus</name>
    <dbReference type="NCBI Taxonomy" id="259542"/>
    <lineage>
        <taxon>Eukaryota</taxon>
        <taxon>Metazoa</taxon>
        <taxon>Spiralia</taxon>
        <taxon>Lophotrochozoa</taxon>
        <taxon>Mollusca</taxon>
        <taxon>Gastropoda</taxon>
        <taxon>Heterobranchia</taxon>
        <taxon>Euthyneura</taxon>
        <taxon>Panpulmonata</taxon>
        <taxon>Sacoglossa</taxon>
        <taxon>Placobranchoidea</taxon>
        <taxon>Plakobranchidae</taxon>
        <taxon>Plakobranchus</taxon>
    </lineage>
</organism>
<evidence type="ECO:0000313" key="1">
    <source>
        <dbReference type="EMBL" id="GFO32366.1"/>
    </source>
</evidence>
<gene>
    <name evidence="1" type="ORF">PoB_005887100</name>
</gene>
<accession>A0AAV4CAP9</accession>
<comment type="caution">
    <text evidence="1">The sequence shown here is derived from an EMBL/GenBank/DDBJ whole genome shotgun (WGS) entry which is preliminary data.</text>
</comment>
<reference evidence="1 2" key="1">
    <citation type="journal article" date="2021" name="Elife">
        <title>Chloroplast acquisition without the gene transfer in kleptoplastic sea slugs, Plakobranchus ocellatus.</title>
        <authorList>
            <person name="Maeda T."/>
            <person name="Takahashi S."/>
            <person name="Yoshida T."/>
            <person name="Shimamura S."/>
            <person name="Takaki Y."/>
            <person name="Nagai Y."/>
            <person name="Toyoda A."/>
            <person name="Suzuki Y."/>
            <person name="Arimoto A."/>
            <person name="Ishii H."/>
            <person name="Satoh N."/>
            <person name="Nishiyama T."/>
            <person name="Hasebe M."/>
            <person name="Maruyama T."/>
            <person name="Minagawa J."/>
            <person name="Obokata J."/>
            <person name="Shigenobu S."/>
        </authorList>
    </citation>
    <scope>NUCLEOTIDE SEQUENCE [LARGE SCALE GENOMIC DNA]</scope>
</reference>